<dbReference type="InterPro" id="IPR001261">
    <property type="entry name" value="ArgE/DapE_CS"/>
</dbReference>
<keyword evidence="8" id="KW-0645">Protease</keyword>
<dbReference type="Pfam" id="PF01546">
    <property type="entry name" value="Peptidase_M20"/>
    <property type="match status" value="1"/>
</dbReference>
<proteinExistence type="predicted"/>
<gene>
    <name evidence="8" type="ORF">GGD71_001224</name>
</gene>
<evidence type="ECO:0000256" key="4">
    <source>
        <dbReference type="ARBA" id="ARBA00022833"/>
    </source>
</evidence>
<feature type="compositionally biased region" description="Low complexity" evidence="6">
    <location>
        <begin position="9"/>
        <end position="20"/>
    </location>
</feature>
<feature type="domain" description="Peptidase M20 dimerisation" evidence="7">
    <location>
        <begin position="235"/>
        <end position="334"/>
    </location>
</feature>
<organism evidence="8 9">
    <name type="scientific">Variovorax guangxiensis</name>
    <dbReference type="NCBI Taxonomy" id="1775474"/>
    <lineage>
        <taxon>Bacteria</taxon>
        <taxon>Pseudomonadati</taxon>
        <taxon>Pseudomonadota</taxon>
        <taxon>Betaproteobacteria</taxon>
        <taxon>Burkholderiales</taxon>
        <taxon>Comamonadaceae</taxon>
        <taxon>Variovorax</taxon>
    </lineage>
</organism>
<feature type="region of interest" description="Disordered" evidence="6">
    <location>
        <begin position="1"/>
        <end position="22"/>
    </location>
</feature>
<dbReference type="Pfam" id="PF07687">
    <property type="entry name" value="M20_dimer"/>
    <property type="match status" value="1"/>
</dbReference>
<dbReference type="PANTHER" id="PTHR43808">
    <property type="entry name" value="ACETYLORNITHINE DEACETYLASE"/>
    <property type="match status" value="1"/>
</dbReference>
<keyword evidence="4" id="KW-0862">Zinc</keyword>
<evidence type="ECO:0000259" key="7">
    <source>
        <dbReference type="Pfam" id="PF07687"/>
    </source>
</evidence>
<dbReference type="AlphaFoldDB" id="A0A840FMU4"/>
<comment type="cofactor">
    <cofactor evidence="1">
        <name>Zn(2+)</name>
        <dbReference type="ChEBI" id="CHEBI:29105"/>
    </cofactor>
</comment>
<evidence type="ECO:0000256" key="5">
    <source>
        <dbReference type="PIRSR" id="PIRSR037238-1"/>
    </source>
</evidence>
<dbReference type="InterPro" id="IPR017150">
    <property type="entry name" value="Pept_M20_glutamate_carboxypep"/>
</dbReference>
<accession>A0A840FMU4</accession>
<dbReference type="EMBL" id="JACIFZ010000001">
    <property type="protein sequence ID" value="MBB4220477.1"/>
    <property type="molecule type" value="Genomic_DNA"/>
</dbReference>
<dbReference type="InterPro" id="IPR036264">
    <property type="entry name" value="Bact_exopeptidase_dim_dom"/>
</dbReference>
<dbReference type="Gene3D" id="3.30.70.360">
    <property type="match status" value="1"/>
</dbReference>
<dbReference type="Gene3D" id="3.40.630.10">
    <property type="entry name" value="Zn peptidases"/>
    <property type="match status" value="1"/>
</dbReference>
<dbReference type="PANTHER" id="PTHR43808:SF10">
    <property type="entry name" value="BLL3749 PROTEIN"/>
    <property type="match status" value="1"/>
</dbReference>
<dbReference type="Proteomes" id="UP000524450">
    <property type="component" value="Unassembled WGS sequence"/>
</dbReference>
<protein>
    <submittedName>
        <fullName evidence="8">Glutamate carboxypeptidase</fullName>
        <ecNumber evidence="8">3.4.17.11</ecNumber>
    </submittedName>
</protein>
<dbReference type="InterPro" id="IPR002933">
    <property type="entry name" value="Peptidase_M20"/>
</dbReference>
<dbReference type="CDD" id="cd03885">
    <property type="entry name" value="M20_CPDG2"/>
    <property type="match status" value="1"/>
</dbReference>
<dbReference type="SUPFAM" id="SSF55031">
    <property type="entry name" value="Bacterial exopeptidase dimerisation domain"/>
    <property type="match status" value="1"/>
</dbReference>
<evidence type="ECO:0000256" key="3">
    <source>
        <dbReference type="ARBA" id="ARBA00022801"/>
    </source>
</evidence>
<name>A0A840FMU4_9BURK</name>
<evidence type="ECO:0000313" key="8">
    <source>
        <dbReference type="EMBL" id="MBB4220477.1"/>
    </source>
</evidence>
<dbReference type="GO" id="GO:0046872">
    <property type="term" value="F:metal ion binding"/>
    <property type="evidence" value="ECO:0007669"/>
    <property type="project" value="UniProtKB-KW"/>
</dbReference>
<evidence type="ECO:0000256" key="1">
    <source>
        <dbReference type="ARBA" id="ARBA00001947"/>
    </source>
</evidence>
<dbReference type="SUPFAM" id="SSF53187">
    <property type="entry name" value="Zn-dependent exopeptidases"/>
    <property type="match status" value="1"/>
</dbReference>
<keyword evidence="2" id="KW-0479">Metal-binding</keyword>
<comment type="caution">
    <text evidence="8">The sequence shown here is derived from an EMBL/GenBank/DDBJ whole genome shotgun (WGS) entry which is preliminary data.</text>
</comment>
<dbReference type="InterPro" id="IPR050072">
    <property type="entry name" value="Peptidase_M20A"/>
</dbReference>
<evidence type="ECO:0000256" key="6">
    <source>
        <dbReference type="SAM" id="MobiDB-lite"/>
    </source>
</evidence>
<dbReference type="PROSITE" id="PS00758">
    <property type="entry name" value="ARGE_DAPE_CPG2_1"/>
    <property type="match status" value="1"/>
</dbReference>
<sequence length="437" mass="45562">MTTHPRHPASASSASSASSAMKFPAPARRRMLAIAQGTALACALFAGSAIAQKAHQGVLDAATQSKDGALKMLETMVNIDSGSADTAGLAKVRELAVEELRKLGARIETFPADPHPGTNVVATLTGQGKKKILILAHMDTVFKEGTAAAKPFYIKDGRAYGPGVMDDKGGVVAGLYALKILQQIGFKDYGQITFLLDTNEETGSVGTSALIERVAKQHDVALNLEPGRPADGLVVERKGSATALVEVKGLAAHAGVAPEAGRNAAMEVAHQVLQLSKTADAAKKTTVNFTVLTANGPTNVIPATASAKGDVRAATPEELDRVEKDLVRISQNKLIPETEVRVRLIRGLPPMPRSPASDKLVNMAEGIYAEIGKKLTIESSGGAADASLVAGVGVPVLDGFGIVGGGIHTPEEYAEVESVVPRLYLLSRMLMDLSTGN</sequence>
<dbReference type="EC" id="3.4.17.11" evidence="8"/>
<dbReference type="GO" id="GO:0004180">
    <property type="term" value="F:carboxypeptidase activity"/>
    <property type="evidence" value="ECO:0007669"/>
    <property type="project" value="UniProtKB-KW"/>
</dbReference>
<dbReference type="PIRSF" id="PIRSF037238">
    <property type="entry name" value="Carboxypeptidase_G2"/>
    <property type="match status" value="1"/>
</dbReference>
<dbReference type="InterPro" id="IPR011650">
    <property type="entry name" value="Peptidase_M20_dimer"/>
</dbReference>
<feature type="active site" evidence="5">
    <location>
        <position position="139"/>
    </location>
</feature>
<reference evidence="8 9" key="1">
    <citation type="submission" date="2020-08" db="EMBL/GenBank/DDBJ databases">
        <title>Genomic Encyclopedia of Type Strains, Phase IV (KMG-V): Genome sequencing to study the core and pangenomes of soil and plant-associated prokaryotes.</title>
        <authorList>
            <person name="Whitman W."/>
        </authorList>
    </citation>
    <scope>NUCLEOTIDE SEQUENCE [LARGE SCALE GENOMIC DNA]</scope>
    <source>
        <strain evidence="8 9">34/80</strain>
    </source>
</reference>
<dbReference type="NCBIfam" id="NF004788">
    <property type="entry name" value="PRK06133.1"/>
    <property type="match status" value="1"/>
</dbReference>
<feature type="active site" description="Proton acceptor" evidence="5">
    <location>
        <position position="200"/>
    </location>
</feature>
<keyword evidence="3 8" id="KW-0378">Hydrolase</keyword>
<evidence type="ECO:0000313" key="9">
    <source>
        <dbReference type="Proteomes" id="UP000524450"/>
    </source>
</evidence>
<keyword evidence="8" id="KW-0121">Carboxypeptidase</keyword>
<evidence type="ECO:0000256" key="2">
    <source>
        <dbReference type="ARBA" id="ARBA00022723"/>
    </source>
</evidence>